<comment type="caution">
    <text evidence="1">The sequence shown here is derived from an EMBL/GenBank/DDBJ whole genome shotgun (WGS) entry which is preliminary data.</text>
</comment>
<dbReference type="EMBL" id="JAUTXU010000010">
    <property type="protein sequence ID" value="KAK3723167.1"/>
    <property type="molecule type" value="Genomic_DNA"/>
</dbReference>
<keyword evidence="2" id="KW-1185">Reference proteome</keyword>
<organism evidence="1 2">
    <name type="scientific">Vermiconidia calcicola</name>
    <dbReference type="NCBI Taxonomy" id="1690605"/>
    <lineage>
        <taxon>Eukaryota</taxon>
        <taxon>Fungi</taxon>
        <taxon>Dikarya</taxon>
        <taxon>Ascomycota</taxon>
        <taxon>Pezizomycotina</taxon>
        <taxon>Dothideomycetes</taxon>
        <taxon>Dothideomycetidae</taxon>
        <taxon>Mycosphaerellales</taxon>
        <taxon>Extremaceae</taxon>
        <taxon>Vermiconidia</taxon>
    </lineage>
</organism>
<gene>
    <name evidence="1" type="ORF">LTR37_001890</name>
</gene>
<evidence type="ECO:0000313" key="1">
    <source>
        <dbReference type="EMBL" id="KAK3723167.1"/>
    </source>
</evidence>
<name>A0ACC3NU09_9PEZI</name>
<evidence type="ECO:0000313" key="2">
    <source>
        <dbReference type="Proteomes" id="UP001281147"/>
    </source>
</evidence>
<protein>
    <submittedName>
        <fullName evidence="1">Uncharacterized protein</fullName>
    </submittedName>
</protein>
<proteinExistence type="predicted"/>
<reference evidence="1" key="1">
    <citation type="submission" date="2023-07" db="EMBL/GenBank/DDBJ databases">
        <title>Black Yeasts Isolated from many extreme environments.</title>
        <authorList>
            <person name="Coleine C."/>
            <person name="Stajich J.E."/>
            <person name="Selbmann L."/>
        </authorList>
    </citation>
    <scope>NUCLEOTIDE SEQUENCE</scope>
    <source>
        <strain evidence="1">CCFEE 5714</strain>
    </source>
</reference>
<dbReference type="Proteomes" id="UP001281147">
    <property type="component" value="Unassembled WGS sequence"/>
</dbReference>
<accession>A0ACC3NU09</accession>
<sequence length="235" mass="25937">MAHITVTRFATTHGGTAGWPLLSLALEIRVMIYELVVDCTKEGGKLAIGTVSIPLLAQTCRQLRQEVLPVLAASIKHNVWVVVLPAYDNVNLQRSRRESLPREQRRITAISSILASGGCATASAMSFEINPVESSRRDSLDASVSQGVAWNVDSQKLKPFVDRFARAGSSTTLEKETNWWIAFYKDSAIVKEAKSKIEELVAEDGFDGFKLQDVTDIISVYLAALLRARRRDGFV</sequence>